<name>A0A915DXM9_9BILA</name>
<feature type="signal peptide" evidence="1">
    <location>
        <begin position="1"/>
        <end position="22"/>
    </location>
</feature>
<dbReference type="SUPFAM" id="SSF48619">
    <property type="entry name" value="Phospholipase A2, PLA2"/>
    <property type="match status" value="1"/>
</dbReference>
<keyword evidence="2" id="KW-1185">Reference proteome</keyword>
<accession>A0A915DXM9</accession>
<dbReference type="AlphaFoldDB" id="A0A915DXM9"/>
<dbReference type="WBParaSite" id="jg24263">
    <property type="protein sequence ID" value="jg24263"/>
    <property type="gene ID" value="jg24263"/>
</dbReference>
<reference evidence="3" key="1">
    <citation type="submission" date="2022-11" db="UniProtKB">
        <authorList>
            <consortium name="WormBaseParasite"/>
        </authorList>
    </citation>
    <scope>IDENTIFICATION</scope>
</reference>
<dbReference type="PANTHER" id="PTHR34228">
    <property type="entry name" value="PROTEIN CBG09474-RELATED"/>
    <property type="match status" value="1"/>
</dbReference>
<dbReference type="InterPro" id="IPR036444">
    <property type="entry name" value="PLipase_A2_dom_sf"/>
</dbReference>
<evidence type="ECO:0000256" key="1">
    <source>
        <dbReference type="SAM" id="SignalP"/>
    </source>
</evidence>
<protein>
    <submittedName>
        <fullName evidence="3">Phospholipase A2</fullName>
    </submittedName>
</protein>
<evidence type="ECO:0000313" key="3">
    <source>
        <dbReference type="WBParaSite" id="jg24263"/>
    </source>
</evidence>
<proteinExistence type="predicted"/>
<evidence type="ECO:0000313" key="2">
    <source>
        <dbReference type="Proteomes" id="UP000887574"/>
    </source>
</evidence>
<dbReference type="Gene3D" id="1.20.90.10">
    <property type="entry name" value="Phospholipase A2 domain"/>
    <property type="match status" value="1"/>
</dbReference>
<keyword evidence="1" id="KW-0732">Signal</keyword>
<sequence length="117" mass="12923">MYLIKSLIFILLICVLSRFTESVLPNGWACGTDNLNEQIAETIIKNDCPANRDAINACCVAHDACYMAKFGREKCDNVFCNCITAASASNEKCRLIHGPSFCNLVRTFGELAYTMGK</sequence>
<organism evidence="2 3">
    <name type="scientific">Ditylenchus dipsaci</name>
    <dbReference type="NCBI Taxonomy" id="166011"/>
    <lineage>
        <taxon>Eukaryota</taxon>
        <taxon>Metazoa</taxon>
        <taxon>Ecdysozoa</taxon>
        <taxon>Nematoda</taxon>
        <taxon>Chromadorea</taxon>
        <taxon>Rhabditida</taxon>
        <taxon>Tylenchina</taxon>
        <taxon>Tylenchomorpha</taxon>
        <taxon>Sphaerularioidea</taxon>
        <taxon>Anguinidae</taxon>
        <taxon>Anguininae</taxon>
        <taxon>Ditylenchus</taxon>
    </lineage>
</organism>
<dbReference type="GO" id="GO:0050482">
    <property type="term" value="P:arachidonate secretion"/>
    <property type="evidence" value="ECO:0007669"/>
    <property type="project" value="InterPro"/>
</dbReference>
<dbReference type="Proteomes" id="UP000887574">
    <property type="component" value="Unplaced"/>
</dbReference>
<dbReference type="InterPro" id="IPR053322">
    <property type="entry name" value="PLA2-like"/>
</dbReference>
<dbReference type="GO" id="GO:0004623">
    <property type="term" value="F:phospholipase A2 activity"/>
    <property type="evidence" value="ECO:0007669"/>
    <property type="project" value="InterPro"/>
</dbReference>
<dbReference type="GO" id="GO:0006644">
    <property type="term" value="P:phospholipid metabolic process"/>
    <property type="evidence" value="ECO:0007669"/>
    <property type="project" value="InterPro"/>
</dbReference>
<feature type="chain" id="PRO_5037632486" evidence="1">
    <location>
        <begin position="23"/>
        <end position="117"/>
    </location>
</feature>